<feature type="transmembrane region" description="Helical" evidence="9">
    <location>
        <begin position="158"/>
        <end position="176"/>
    </location>
</feature>
<name>Q64LH7_PARRR</name>
<dbReference type="FunFam" id="1.20.120.80:FF:000002">
    <property type="entry name" value="Cytochrome c oxidase subunit 3"/>
    <property type="match status" value="1"/>
</dbReference>
<feature type="transmembrane region" description="Helical" evidence="9">
    <location>
        <begin position="240"/>
        <end position="260"/>
    </location>
</feature>
<geneLocation type="mitochondrion" evidence="11"/>
<dbReference type="PANTHER" id="PTHR11403">
    <property type="entry name" value="CYTOCHROME C OXIDASE SUBUNIT III"/>
    <property type="match status" value="1"/>
</dbReference>
<dbReference type="PROSITE" id="PS50253">
    <property type="entry name" value="COX3"/>
    <property type="match status" value="1"/>
</dbReference>
<comment type="similarity">
    <text evidence="2 8">Belongs to the cytochrome c oxidase subunit 3 family.</text>
</comment>
<sequence>MIYLKLHPFHMVDESPWPVFMSIAAFHLPASLLFSIFSMIIFFYYGLVFISLVFVVWMRDSVRESTFQGMHTLKVMSGIRLGFIWFIVSEVFFFSAFFWGFFHSSLCLVPEIGAMWPPVGMDTLDTFSVPLLNTLVLLSSGVSLTWSHHEIMMGKMKSASFGLILTVFLGLYFTSLQMFEYYESSFTICDSVFGSIFFVATGFHGLHVLIGSTFLLVCFIRLKSNQFSSMHLVGVETASWYWHFVDVVWLFLFVCIYWWGF</sequence>
<evidence type="ECO:0000256" key="5">
    <source>
        <dbReference type="ARBA" id="ARBA00022967"/>
    </source>
</evidence>
<evidence type="ECO:0000256" key="9">
    <source>
        <dbReference type="SAM" id="Phobius"/>
    </source>
</evidence>
<evidence type="ECO:0000259" key="10">
    <source>
        <dbReference type="PROSITE" id="PS50253"/>
    </source>
</evidence>
<dbReference type="Pfam" id="PF00510">
    <property type="entry name" value="COX3"/>
    <property type="match status" value="1"/>
</dbReference>
<accession>Q64LH7</accession>
<dbReference type="PANTHER" id="PTHR11403:SF7">
    <property type="entry name" value="CYTOCHROME C OXIDASE SUBUNIT 3"/>
    <property type="match status" value="1"/>
</dbReference>
<dbReference type="EMBL" id="AY228758">
    <property type="protein sequence ID" value="AAR04869.1"/>
    <property type="molecule type" value="Genomic_DNA"/>
</dbReference>
<dbReference type="InterPro" id="IPR024791">
    <property type="entry name" value="Cyt_c/ubiquinol_Oxase_su3"/>
</dbReference>
<feature type="transmembrane region" description="Helical" evidence="9">
    <location>
        <begin position="78"/>
        <end position="102"/>
    </location>
</feature>
<organism evidence="11">
    <name type="scientific">Paratomella rubra</name>
    <name type="common">Acoelomorph flatworm</name>
    <dbReference type="NCBI Taxonomy" id="90914"/>
    <lineage>
        <taxon>Eukaryota</taxon>
        <taxon>Metazoa</taxon>
        <taxon>Xenacoelomorpha</taxon>
        <taxon>Acoelomorpha</taxon>
        <taxon>Acoela</taxon>
        <taxon>Paratomellidae</taxon>
        <taxon>Paratomella</taxon>
    </lineage>
</organism>
<dbReference type="Gene3D" id="1.20.120.80">
    <property type="entry name" value="Cytochrome c oxidase, subunit III, four-helix bundle"/>
    <property type="match status" value="1"/>
</dbReference>
<keyword evidence="8 11" id="KW-0496">Mitochondrion</keyword>
<feature type="transmembrane region" description="Helical" evidence="9">
    <location>
        <begin position="32"/>
        <end position="57"/>
    </location>
</feature>
<evidence type="ECO:0000256" key="7">
    <source>
        <dbReference type="ARBA" id="ARBA00023136"/>
    </source>
</evidence>
<feature type="transmembrane region" description="Helical" evidence="9">
    <location>
        <begin position="127"/>
        <end position="146"/>
    </location>
</feature>
<dbReference type="InterPro" id="IPR035973">
    <property type="entry name" value="Cyt_c_oxidase_su3-like_sf"/>
</dbReference>
<dbReference type="InterPro" id="IPR033945">
    <property type="entry name" value="Cyt_c_oxase_su3_dom"/>
</dbReference>
<comment type="function">
    <text evidence="8">Component of the cytochrome c oxidase, the last enzyme in the mitochondrial electron transport chain which drives oxidative phosphorylation. The respiratory chain contains 3 multisubunit complexes succinate dehydrogenase (complex II, CII), ubiquinol-cytochrome c oxidoreductase (cytochrome b-c1 complex, complex III, CIII) and cytochrome c oxidase (complex IV, CIV), that cooperate to transfer electrons derived from NADH and succinate to molecular oxygen, creating an electrochemical gradient over the inner membrane that drives transmembrane transport and the ATP synthase. Cytochrome c oxidase is the component of the respiratory chain that catalyzes the reduction of oxygen to water. Electrons originating from reduced cytochrome c in the intermembrane space (IMS) are transferred via the dinuclear copper A center (CU(A)) of subunit 2 and heme A of subunit 1 to the active site in subunit 1, a binuclear center (BNC) formed by heme A3 and copper B (CU(B)). The BNC reduces molecular oxygen to 2 water molecules using 4 electrons from cytochrome c in the IMS and 4 protons from the mitochondrial matrix.</text>
</comment>
<keyword evidence="4 8" id="KW-0812">Transmembrane</keyword>
<dbReference type="GO" id="GO:0006123">
    <property type="term" value="P:mitochondrial electron transport, cytochrome c to oxygen"/>
    <property type="evidence" value="ECO:0007669"/>
    <property type="project" value="TreeGrafter"/>
</dbReference>
<dbReference type="InterPro" id="IPR013833">
    <property type="entry name" value="Cyt_c_oxidase_su3_a-hlx"/>
</dbReference>
<dbReference type="SUPFAM" id="SSF81452">
    <property type="entry name" value="Cytochrome c oxidase subunit III-like"/>
    <property type="match status" value="1"/>
</dbReference>
<evidence type="ECO:0000256" key="4">
    <source>
        <dbReference type="ARBA" id="ARBA00022692"/>
    </source>
</evidence>
<feature type="transmembrane region" description="Helical" evidence="9">
    <location>
        <begin position="196"/>
        <end position="220"/>
    </location>
</feature>
<keyword evidence="5" id="KW-1278">Translocase</keyword>
<evidence type="ECO:0000256" key="6">
    <source>
        <dbReference type="ARBA" id="ARBA00022989"/>
    </source>
</evidence>
<keyword evidence="6 9" id="KW-1133">Transmembrane helix</keyword>
<dbReference type="AlphaFoldDB" id="Q64LH7"/>
<evidence type="ECO:0000256" key="2">
    <source>
        <dbReference type="ARBA" id="ARBA00010581"/>
    </source>
</evidence>
<evidence type="ECO:0000313" key="11">
    <source>
        <dbReference type="EMBL" id="AAR04869.1"/>
    </source>
</evidence>
<proteinExistence type="inferred from homology"/>
<dbReference type="InterPro" id="IPR000298">
    <property type="entry name" value="Cyt_c_oxidase-like_su3"/>
</dbReference>
<evidence type="ECO:0000256" key="3">
    <source>
        <dbReference type="ARBA" id="ARBA00015944"/>
    </source>
</evidence>
<dbReference type="GO" id="GO:0016020">
    <property type="term" value="C:membrane"/>
    <property type="evidence" value="ECO:0007669"/>
    <property type="project" value="UniProtKB-SubCell"/>
</dbReference>
<keyword evidence="7 9" id="KW-0472">Membrane</keyword>
<comment type="subcellular location">
    <subcellularLocation>
        <location evidence="1">Membrane</location>
        <topology evidence="1">Multi-pass membrane protein</topology>
    </subcellularLocation>
</comment>
<dbReference type="CDD" id="cd01665">
    <property type="entry name" value="Cyt_c_Oxidase_III"/>
    <property type="match status" value="1"/>
</dbReference>
<dbReference type="Gene3D" id="1.10.287.70">
    <property type="match status" value="1"/>
</dbReference>
<evidence type="ECO:0000256" key="8">
    <source>
        <dbReference type="RuleBase" id="RU003375"/>
    </source>
</evidence>
<feature type="domain" description="Heme-copper oxidase subunit III family profile" evidence="10">
    <location>
        <begin position="5"/>
        <end position="261"/>
    </location>
</feature>
<dbReference type="GO" id="GO:0004129">
    <property type="term" value="F:cytochrome-c oxidase activity"/>
    <property type="evidence" value="ECO:0007669"/>
    <property type="project" value="InterPro"/>
</dbReference>
<evidence type="ECO:0000256" key="1">
    <source>
        <dbReference type="ARBA" id="ARBA00004141"/>
    </source>
</evidence>
<dbReference type="GO" id="GO:0005739">
    <property type="term" value="C:mitochondrion"/>
    <property type="evidence" value="ECO:0007669"/>
    <property type="project" value="TreeGrafter"/>
</dbReference>
<reference evidence="11" key="1">
    <citation type="journal article" date="2004" name="Mol. Phylogenet. Evol.">
        <title>Mitochondrial genome data support the basal position of Acoelomorpha and the polyphyly of the Platyhelminthes.</title>
        <authorList>
            <person name="Ruiz-Trillo I."/>
            <person name="Riutort M."/>
            <person name="Fourcade H.M."/>
            <person name="Baguna J."/>
            <person name="Boore J.L."/>
        </authorList>
    </citation>
    <scope>NUCLEOTIDE SEQUENCE</scope>
</reference>
<protein>
    <recommendedName>
        <fullName evidence="3 8">Cytochrome c oxidase subunit 3</fullName>
    </recommendedName>
</protein>